<dbReference type="Pfam" id="PF05390">
    <property type="entry name" value="Kre9_KNH1_C"/>
    <property type="match status" value="1"/>
</dbReference>
<comment type="similarity">
    <text evidence="2">Belongs to the KRE9/KNH1 family.</text>
</comment>
<evidence type="ECO:0000259" key="6">
    <source>
        <dbReference type="Pfam" id="PF10342"/>
    </source>
</evidence>
<proteinExistence type="inferred from homology"/>
<gene>
    <name evidence="7" type="ORF">HYPBUDRAFT_155835</name>
</gene>
<name>A0A1E4RNE2_9ASCO</name>
<keyword evidence="3" id="KW-0732">Signal</keyword>
<feature type="region of interest" description="Disordered" evidence="4">
    <location>
        <begin position="1"/>
        <end position="23"/>
    </location>
</feature>
<reference evidence="8" key="1">
    <citation type="submission" date="2016-05" db="EMBL/GenBank/DDBJ databases">
        <title>Comparative genomics of biotechnologically important yeasts.</title>
        <authorList>
            <consortium name="DOE Joint Genome Institute"/>
            <person name="Riley R."/>
            <person name="Haridas S."/>
            <person name="Wolfe K.H."/>
            <person name="Lopes M.R."/>
            <person name="Hittinger C.T."/>
            <person name="Goker M."/>
            <person name="Salamov A."/>
            <person name="Wisecaver J."/>
            <person name="Long T.M."/>
            <person name="Aerts A.L."/>
            <person name="Barry K."/>
            <person name="Choi C."/>
            <person name="Clum A."/>
            <person name="Coughlan A.Y."/>
            <person name="Deshpande S."/>
            <person name="Douglass A.P."/>
            <person name="Hanson S.J."/>
            <person name="Klenk H.-P."/>
            <person name="Labutti K."/>
            <person name="Lapidus A."/>
            <person name="Lindquist E."/>
            <person name="Lipzen A."/>
            <person name="Meier-Kolthoff J.P."/>
            <person name="Ohm R.A."/>
            <person name="Otillar R.P."/>
            <person name="Pangilinan J."/>
            <person name="Peng Y."/>
            <person name="Rokas A."/>
            <person name="Rosa C.A."/>
            <person name="Scheuner C."/>
            <person name="Sibirny A.A."/>
            <person name="Slot J.C."/>
            <person name="Stielow J.B."/>
            <person name="Sun H."/>
            <person name="Kurtzman C.P."/>
            <person name="Blackwell M."/>
            <person name="Grigoriev I.V."/>
            <person name="Jeffries T.W."/>
        </authorList>
    </citation>
    <scope>NUCLEOTIDE SEQUENCE [LARGE SCALE GENOMIC DNA]</scope>
    <source>
        <strain evidence="8">NRRL Y-1933</strain>
    </source>
</reference>
<dbReference type="InterPro" id="IPR018466">
    <property type="entry name" value="Kre9/Knh1-like_N"/>
</dbReference>
<evidence type="ECO:0000256" key="3">
    <source>
        <dbReference type="ARBA" id="ARBA00022729"/>
    </source>
</evidence>
<dbReference type="InterPro" id="IPR008659">
    <property type="entry name" value="Kre9/Knh1_C"/>
</dbReference>
<accession>A0A1E4RNE2</accession>
<dbReference type="GO" id="GO:0031505">
    <property type="term" value="P:fungal-type cell wall organization"/>
    <property type="evidence" value="ECO:0007669"/>
    <property type="project" value="TreeGrafter"/>
</dbReference>
<dbReference type="GO" id="GO:0006078">
    <property type="term" value="P:(1-&gt;6)-beta-D-glucan biosynthetic process"/>
    <property type="evidence" value="ECO:0007669"/>
    <property type="project" value="InterPro"/>
</dbReference>
<organism evidence="7 8">
    <name type="scientific">Hyphopichia burtonii NRRL Y-1933</name>
    <dbReference type="NCBI Taxonomy" id="984485"/>
    <lineage>
        <taxon>Eukaryota</taxon>
        <taxon>Fungi</taxon>
        <taxon>Dikarya</taxon>
        <taxon>Ascomycota</taxon>
        <taxon>Saccharomycotina</taxon>
        <taxon>Pichiomycetes</taxon>
        <taxon>Debaryomycetaceae</taxon>
        <taxon>Hyphopichia</taxon>
    </lineage>
</organism>
<dbReference type="AlphaFoldDB" id="A0A1E4RNE2"/>
<protein>
    <submittedName>
        <fullName evidence="7">Cell wall synthesis protein</fullName>
    </submittedName>
</protein>
<dbReference type="OrthoDB" id="2432613at2759"/>
<dbReference type="GO" id="GO:0005576">
    <property type="term" value="C:extracellular region"/>
    <property type="evidence" value="ECO:0007669"/>
    <property type="project" value="TreeGrafter"/>
</dbReference>
<keyword evidence="8" id="KW-1185">Reference proteome</keyword>
<dbReference type="GO" id="GO:0042546">
    <property type="term" value="P:cell wall biogenesis"/>
    <property type="evidence" value="ECO:0007669"/>
    <property type="project" value="InterPro"/>
</dbReference>
<dbReference type="GeneID" id="30996699"/>
<dbReference type="RefSeq" id="XP_020077857.1">
    <property type="nucleotide sequence ID" value="XM_020222150.1"/>
</dbReference>
<dbReference type="Proteomes" id="UP000095085">
    <property type="component" value="Unassembled WGS sequence"/>
</dbReference>
<evidence type="ECO:0000259" key="5">
    <source>
        <dbReference type="Pfam" id="PF05390"/>
    </source>
</evidence>
<dbReference type="PANTHER" id="PTHR28154:SF1">
    <property type="entry name" value="CELL WALL SYNTHESIS PROTEIN KNH1-RELATED"/>
    <property type="match status" value="1"/>
</dbReference>
<evidence type="ECO:0000313" key="7">
    <source>
        <dbReference type="EMBL" id="ODV68790.1"/>
    </source>
</evidence>
<dbReference type="STRING" id="984485.A0A1E4RNE2"/>
<comment type="function">
    <text evidence="1">Involved in cell wall beta(1-&gt;6) glucan synthesis.</text>
</comment>
<evidence type="ECO:0000256" key="2">
    <source>
        <dbReference type="ARBA" id="ARBA00006816"/>
    </source>
</evidence>
<evidence type="ECO:0000313" key="8">
    <source>
        <dbReference type="Proteomes" id="UP000095085"/>
    </source>
</evidence>
<feature type="domain" description="Yeast cell wall synthesis Kre9/Knh1 C-terminal" evidence="5">
    <location>
        <begin position="145"/>
        <end position="241"/>
    </location>
</feature>
<feature type="domain" description="Yeast cell wall synthesis Kre9/Knh1-like N-terminal" evidence="6">
    <location>
        <begin position="8"/>
        <end position="112"/>
    </location>
</feature>
<dbReference type="EMBL" id="KV454539">
    <property type="protein sequence ID" value="ODV68790.1"/>
    <property type="molecule type" value="Genomic_DNA"/>
</dbReference>
<sequence length="249" mass="26994">MADVDVTSPSSGKSYKASGGSASVEIKWKDDSEDGDTLYLGNVEGYTISLCYMDSGDISCPQTIVKDKKFDSNKYTAKIDAADVPNGYYFFQIYTTFEKDSTSIHYTDSFKLSGMSGPSASIKATSSVAAPDPQISLGEAATSINSASFSITYTKQTGRTKFAPMQMQPKTTVTHSKWSRRFASSSYTPYSTLRKSPNCRTTKTPGWSYTPKSATNTVSPAGYPTSFYAASSRVSKPTLSSASKSKRWL</sequence>
<feature type="compositionally biased region" description="Low complexity" evidence="4">
    <location>
        <begin position="8"/>
        <end position="23"/>
    </location>
</feature>
<dbReference type="PANTHER" id="PTHR28154">
    <property type="entry name" value="CELL WALL SYNTHESIS PROTEIN KNH1-RELATED"/>
    <property type="match status" value="1"/>
</dbReference>
<evidence type="ECO:0000256" key="4">
    <source>
        <dbReference type="SAM" id="MobiDB-lite"/>
    </source>
</evidence>
<dbReference type="InterPro" id="IPR045328">
    <property type="entry name" value="Kre9/Knh1"/>
</dbReference>
<dbReference type="Pfam" id="PF10342">
    <property type="entry name" value="Kre9_KNH"/>
    <property type="match status" value="1"/>
</dbReference>
<evidence type="ECO:0000256" key="1">
    <source>
        <dbReference type="ARBA" id="ARBA00004010"/>
    </source>
</evidence>